<comment type="caution">
    <text evidence="4">The sequence shown here is derived from an EMBL/GenBank/DDBJ whole genome shotgun (WGS) entry which is preliminary data.</text>
</comment>
<dbReference type="EMBL" id="ASHM01123024">
    <property type="protein sequence ID" value="PNX57306.1"/>
    <property type="molecule type" value="Genomic_DNA"/>
</dbReference>
<dbReference type="PROSITE" id="PS50158">
    <property type="entry name" value="ZF_CCHC"/>
    <property type="match status" value="1"/>
</dbReference>
<dbReference type="Pfam" id="PF22936">
    <property type="entry name" value="Pol_BBD"/>
    <property type="match status" value="1"/>
</dbReference>
<protein>
    <recommendedName>
        <fullName evidence="3">CCHC-type domain-containing protein</fullName>
    </recommendedName>
</protein>
<accession>A0A2K3JTG8</accession>
<sequence>MTLDELQCSLESHDQRLSERQKDRAADQALQAQAVKKDNGKWKGKDKFNKESNQQKTSKKNSDQGESSQNNGSNQEKKGKVNLKKIQCYNCQKYGHFGKDCNGKKVPRYGGKNKTEAHIAQEYSDSEIDPMLLMATTTDDENHHEHWYLDTGCSNHMTSHRDWLINFNSSSKTKI</sequence>
<dbReference type="GO" id="GO:0008270">
    <property type="term" value="F:zinc ion binding"/>
    <property type="evidence" value="ECO:0007669"/>
    <property type="project" value="UniProtKB-KW"/>
</dbReference>
<dbReference type="InterPro" id="IPR036875">
    <property type="entry name" value="Znf_CCHC_sf"/>
</dbReference>
<feature type="compositionally biased region" description="Basic and acidic residues" evidence="2">
    <location>
        <begin position="11"/>
        <end position="26"/>
    </location>
</feature>
<reference evidence="4 5" key="1">
    <citation type="journal article" date="2014" name="Am. J. Bot.">
        <title>Genome assembly and annotation for red clover (Trifolium pratense; Fabaceae).</title>
        <authorList>
            <person name="Istvanek J."/>
            <person name="Jaros M."/>
            <person name="Krenek A."/>
            <person name="Repkova J."/>
        </authorList>
    </citation>
    <scope>NUCLEOTIDE SEQUENCE [LARGE SCALE GENOMIC DNA]</scope>
    <source>
        <strain evidence="5">cv. Tatra</strain>
        <tissue evidence="4">Young leaves</tissue>
    </source>
</reference>
<keyword evidence="1" id="KW-0479">Metal-binding</keyword>
<dbReference type="Gene3D" id="4.10.60.10">
    <property type="entry name" value="Zinc finger, CCHC-type"/>
    <property type="match status" value="1"/>
</dbReference>
<feature type="region of interest" description="Disordered" evidence="2">
    <location>
        <begin position="1"/>
        <end position="79"/>
    </location>
</feature>
<organism evidence="4 5">
    <name type="scientific">Trifolium pratense</name>
    <name type="common">Red clover</name>
    <dbReference type="NCBI Taxonomy" id="57577"/>
    <lineage>
        <taxon>Eukaryota</taxon>
        <taxon>Viridiplantae</taxon>
        <taxon>Streptophyta</taxon>
        <taxon>Embryophyta</taxon>
        <taxon>Tracheophyta</taxon>
        <taxon>Spermatophyta</taxon>
        <taxon>Magnoliopsida</taxon>
        <taxon>eudicotyledons</taxon>
        <taxon>Gunneridae</taxon>
        <taxon>Pentapetalae</taxon>
        <taxon>rosids</taxon>
        <taxon>fabids</taxon>
        <taxon>Fabales</taxon>
        <taxon>Fabaceae</taxon>
        <taxon>Papilionoideae</taxon>
        <taxon>50 kb inversion clade</taxon>
        <taxon>NPAAA clade</taxon>
        <taxon>Hologalegina</taxon>
        <taxon>IRL clade</taxon>
        <taxon>Trifolieae</taxon>
        <taxon>Trifolium</taxon>
    </lineage>
</organism>
<feature type="domain" description="CCHC-type" evidence="3">
    <location>
        <begin position="88"/>
        <end position="101"/>
    </location>
</feature>
<keyword evidence="1" id="KW-0863">Zinc-finger</keyword>
<dbReference type="SUPFAM" id="SSF57756">
    <property type="entry name" value="Retrovirus zinc finger-like domains"/>
    <property type="match status" value="1"/>
</dbReference>
<keyword evidence="1" id="KW-0862">Zinc</keyword>
<dbReference type="Proteomes" id="UP000236291">
    <property type="component" value="Unassembled WGS sequence"/>
</dbReference>
<evidence type="ECO:0000313" key="4">
    <source>
        <dbReference type="EMBL" id="PNX57306.1"/>
    </source>
</evidence>
<gene>
    <name evidence="4" type="ORF">L195_g058629</name>
</gene>
<dbReference type="InterPro" id="IPR054722">
    <property type="entry name" value="PolX-like_BBD"/>
</dbReference>
<evidence type="ECO:0000256" key="2">
    <source>
        <dbReference type="SAM" id="MobiDB-lite"/>
    </source>
</evidence>
<evidence type="ECO:0000256" key="1">
    <source>
        <dbReference type="PROSITE-ProRule" id="PRU00047"/>
    </source>
</evidence>
<dbReference type="Pfam" id="PF00098">
    <property type="entry name" value="zf-CCHC"/>
    <property type="match status" value="1"/>
</dbReference>
<feature type="compositionally biased region" description="Polar residues" evidence="2">
    <location>
        <begin position="64"/>
        <end position="74"/>
    </location>
</feature>
<feature type="compositionally biased region" description="Basic and acidic residues" evidence="2">
    <location>
        <begin position="35"/>
        <end position="50"/>
    </location>
</feature>
<name>A0A2K3JTG8_TRIPR</name>
<proteinExistence type="predicted"/>
<dbReference type="InterPro" id="IPR001878">
    <property type="entry name" value="Znf_CCHC"/>
</dbReference>
<dbReference type="GO" id="GO:0003676">
    <property type="term" value="F:nucleic acid binding"/>
    <property type="evidence" value="ECO:0007669"/>
    <property type="project" value="InterPro"/>
</dbReference>
<evidence type="ECO:0000259" key="3">
    <source>
        <dbReference type="PROSITE" id="PS50158"/>
    </source>
</evidence>
<evidence type="ECO:0000313" key="5">
    <source>
        <dbReference type="Proteomes" id="UP000236291"/>
    </source>
</evidence>
<dbReference type="AlphaFoldDB" id="A0A2K3JTG8"/>
<feature type="non-terminal residue" evidence="4">
    <location>
        <position position="175"/>
    </location>
</feature>
<reference evidence="4 5" key="2">
    <citation type="journal article" date="2017" name="Front. Plant Sci.">
        <title>Gene Classification and Mining of Molecular Markers Useful in Red Clover (Trifolium pratense) Breeding.</title>
        <authorList>
            <person name="Istvanek J."/>
            <person name="Dluhosova J."/>
            <person name="Dluhos P."/>
            <person name="Patkova L."/>
            <person name="Nedelnik J."/>
            <person name="Repkova J."/>
        </authorList>
    </citation>
    <scope>NUCLEOTIDE SEQUENCE [LARGE SCALE GENOMIC DNA]</scope>
    <source>
        <strain evidence="5">cv. Tatra</strain>
        <tissue evidence="4">Young leaves</tissue>
    </source>
</reference>